<dbReference type="InParanoid" id="K5X731"/>
<dbReference type="STRING" id="650164.K5X731"/>
<sequence>MMLLATQGALKGTMTLSLPLNFLDTIYRETRPSSMDLEIPIQHANSESTTQGAKPLELKGGPIQLENVRFALHSDRPILSDLNFTIPAGMKVALFGSISTTRSSTACGSRARAGQLAVPLGRSAQCSVRTPGRERRGRGAARETHVHEAVMRLPEGYATKVGEHGLMISGDEKQRLVKARVLPNDPRP</sequence>
<keyword evidence="2" id="KW-1278">Translocase</keyword>
<dbReference type="Proteomes" id="UP000008370">
    <property type="component" value="Unassembled WGS sequence"/>
</dbReference>
<dbReference type="OrthoDB" id="6500128at2759"/>
<dbReference type="GeneID" id="18910934"/>
<proteinExistence type="predicted"/>
<dbReference type="SUPFAM" id="SSF52540">
    <property type="entry name" value="P-loop containing nucleoside triphosphate hydrolases"/>
    <property type="match status" value="1"/>
</dbReference>
<evidence type="ECO:0000313" key="3">
    <source>
        <dbReference type="EMBL" id="EKM58682.1"/>
    </source>
</evidence>
<keyword evidence="4" id="KW-1185">Reference proteome</keyword>
<dbReference type="KEGG" id="pco:PHACADRAFT_193800"/>
<dbReference type="PANTHER" id="PTHR24221:SF402">
    <property type="entry name" value="IRON-SULFUR CLUSTERS TRANSPORTER ABCB7, MITOCHONDRIAL"/>
    <property type="match status" value="1"/>
</dbReference>
<dbReference type="GO" id="GO:0006879">
    <property type="term" value="P:intracellular iron ion homeostasis"/>
    <property type="evidence" value="ECO:0007669"/>
    <property type="project" value="TreeGrafter"/>
</dbReference>
<accession>K5X731</accession>
<evidence type="ECO:0000313" key="4">
    <source>
        <dbReference type="Proteomes" id="UP000008370"/>
    </source>
</evidence>
<name>K5X731_PHACS</name>
<dbReference type="RefSeq" id="XP_007393983.1">
    <property type="nucleotide sequence ID" value="XM_007393921.1"/>
</dbReference>
<keyword evidence="1" id="KW-0813">Transport</keyword>
<dbReference type="Gene3D" id="3.40.50.300">
    <property type="entry name" value="P-loop containing nucleotide triphosphate hydrolases"/>
    <property type="match status" value="2"/>
</dbReference>
<dbReference type="EMBL" id="JH930470">
    <property type="protein sequence ID" value="EKM58682.1"/>
    <property type="molecule type" value="Genomic_DNA"/>
</dbReference>
<dbReference type="PANTHER" id="PTHR24221">
    <property type="entry name" value="ATP-BINDING CASSETTE SUB-FAMILY B"/>
    <property type="match status" value="1"/>
</dbReference>
<evidence type="ECO:0008006" key="5">
    <source>
        <dbReference type="Google" id="ProtNLM"/>
    </source>
</evidence>
<dbReference type="AlphaFoldDB" id="K5X731"/>
<evidence type="ECO:0000256" key="1">
    <source>
        <dbReference type="ARBA" id="ARBA00022448"/>
    </source>
</evidence>
<dbReference type="HOGENOM" id="CLU_1441524_0_0_1"/>
<dbReference type="InterPro" id="IPR039421">
    <property type="entry name" value="Type_1_exporter"/>
</dbReference>
<evidence type="ECO:0000256" key="2">
    <source>
        <dbReference type="ARBA" id="ARBA00022967"/>
    </source>
</evidence>
<dbReference type="GO" id="GO:0042626">
    <property type="term" value="F:ATPase-coupled transmembrane transporter activity"/>
    <property type="evidence" value="ECO:0007669"/>
    <property type="project" value="TreeGrafter"/>
</dbReference>
<dbReference type="InterPro" id="IPR027417">
    <property type="entry name" value="P-loop_NTPase"/>
</dbReference>
<gene>
    <name evidence="3" type="ORF">PHACADRAFT_193800</name>
</gene>
<reference evidence="3 4" key="1">
    <citation type="journal article" date="2012" name="BMC Genomics">
        <title>Comparative genomics of the white-rot fungi, Phanerochaete carnosa and P. chrysosporium, to elucidate the genetic basis of the distinct wood types they colonize.</title>
        <authorList>
            <person name="Suzuki H."/>
            <person name="MacDonald J."/>
            <person name="Syed K."/>
            <person name="Salamov A."/>
            <person name="Hori C."/>
            <person name="Aerts A."/>
            <person name="Henrissat B."/>
            <person name="Wiebenga A."/>
            <person name="vanKuyk P.A."/>
            <person name="Barry K."/>
            <person name="Lindquist E."/>
            <person name="LaButti K."/>
            <person name="Lapidus A."/>
            <person name="Lucas S."/>
            <person name="Coutinho P."/>
            <person name="Gong Y."/>
            <person name="Samejima M."/>
            <person name="Mahadevan R."/>
            <person name="Abou-Zaid M."/>
            <person name="de Vries R.P."/>
            <person name="Igarashi K."/>
            <person name="Yadav J.S."/>
            <person name="Grigoriev I.V."/>
            <person name="Master E.R."/>
        </authorList>
    </citation>
    <scope>NUCLEOTIDE SEQUENCE [LARGE SCALE GENOMIC DNA]</scope>
    <source>
        <strain evidence="3 4">HHB-10118-sp</strain>
    </source>
</reference>
<dbReference type="GO" id="GO:0005743">
    <property type="term" value="C:mitochondrial inner membrane"/>
    <property type="evidence" value="ECO:0007669"/>
    <property type="project" value="TreeGrafter"/>
</dbReference>
<protein>
    <recommendedName>
        <fullName evidence="5">ABC transporter domain-containing protein</fullName>
    </recommendedName>
</protein>
<organism evidence="3 4">
    <name type="scientific">Phanerochaete carnosa (strain HHB-10118-sp)</name>
    <name type="common">White-rot fungus</name>
    <name type="synonym">Peniophora carnosa</name>
    <dbReference type="NCBI Taxonomy" id="650164"/>
    <lineage>
        <taxon>Eukaryota</taxon>
        <taxon>Fungi</taxon>
        <taxon>Dikarya</taxon>
        <taxon>Basidiomycota</taxon>
        <taxon>Agaricomycotina</taxon>
        <taxon>Agaricomycetes</taxon>
        <taxon>Polyporales</taxon>
        <taxon>Phanerochaetaceae</taxon>
        <taxon>Phanerochaete</taxon>
    </lineage>
</organism>